<evidence type="ECO:0000259" key="3">
    <source>
        <dbReference type="SMART" id="SM00860"/>
    </source>
</evidence>
<comment type="similarity">
    <text evidence="1">Belongs to the KNR4/SMI1 family.</text>
</comment>
<dbReference type="Proteomes" id="UP000298138">
    <property type="component" value="Unassembled WGS sequence"/>
</dbReference>
<accession>A0A4S2MWG8</accession>
<sequence length="494" mass="54119">MAGGIGESFRSFWHAMTSNDRHASFDSPHRSLNNRPLSQGVGRNPGLTSVTSPTEGSLPYGDHDNRSTVALDPNGYGPRSSLNGSATSPSVPYTPGMRSSLIGGPNGDNQSGAGGIALQDFGADGMPPAPPVSHSWRRIAVWMEENYPELYDQLCTPASFNDISELEYSLDCTLPQDIRESWSIYDGQERGGRPTGVIFGCMLMDCEEILDEWRTWRVVENDILGASQNRRDSEPTGEAGPSSGAKPSNRTSDLLARQDCQPAGACQKAYAHAGWIPLARDWGGNYICVDLAPGPSGIWGQIILAGRDYDCKYVVAKSWAHFLAMVADDLQSPHWYVVEDSGDLKLKDPRAPRSEPSYPEILRVRNERKYGRKRFPRPNSRPGSQPGSQPGSPRLSAMPNGARRSGLTRPPKQDQNLSDNHLKPPSKKSQKAQLRSVTEEPTVPENAHTPRPKAAESTPDLLQDEDARDVVEEMAEVRLDDDDAKKKDVMGKES</sequence>
<dbReference type="GO" id="GO:0070880">
    <property type="term" value="P:fungal-type cell wall beta-glucan biosynthetic process"/>
    <property type="evidence" value="ECO:0007669"/>
    <property type="project" value="TreeGrafter"/>
</dbReference>
<feature type="compositionally biased region" description="Polar residues" evidence="2">
    <location>
        <begin position="46"/>
        <end position="55"/>
    </location>
</feature>
<dbReference type="Gene3D" id="3.40.1580.10">
    <property type="entry name" value="SMI1/KNR4-like"/>
    <property type="match status" value="1"/>
</dbReference>
<evidence type="ECO:0000256" key="2">
    <source>
        <dbReference type="SAM" id="MobiDB-lite"/>
    </source>
</evidence>
<feature type="domain" description="Knr4/Smi1-like" evidence="3">
    <location>
        <begin position="157"/>
        <end position="325"/>
    </location>
</feature>
<feature type="compositionally biased region" description="Low complexity" evidence="2">
    <location>
        <begin position="377"/>
        <end position="394"/>
    </location>
</feature>
<evidence type="ECO:0000313" key="5">
    <source>
        <dbReference type="Proteomes" id="UP000298138"/>
    </source>
</evidence>
<dbReference type="SUPFAM" id="SSF160631">
    <property type="entry name" value="SMI1/KNR4-like"/>
    <property type="match status" value="1"/>
</dbReference>
<feature type="compositionally biased region" description="Polar residues" evidence="2">
    <location>
        <begin position="80"/>
        <end position="91"/>
    </location>
</feature>
<dbReference type="OrthoDB" id="2305498at2759"/>
<dbReference type="SMART" id="SM00860">
    <property type="entry name" value="SMI1_KNR4"/>
    <property type="match status" value="1"/>
</dbReference>
<feature type="region of interest" description="Disordered" evidence="2">
    <location>
        <begin position="347"/>
        <end position="494"/>
    </location>
</feature>
<feature type="compositionally biased region" description="Basic and acidic residues" evidence="2">
    <location>
        <begin position="20"/>
        <end position="29"/>
    </location>
</feature>
<dbReference type="AlphaFoldDB" id="A0A4S2MWG8"/>
<dbReference type="Pfam" id="PF09346">
    <property type="entry name" value="SMI1_KNR4"/>
    <property type="match status" value="1"/>
</dbReference>
<dbReference type="InterPro" id="IPR051873">
    <property type="entry name" value="KNR4/SMI1_regulator"/>
</dbReference>
<dbReference type="PANTHER" id="PTHR47432:SF1">
    <property type="entry name" value="CELL WALL ASSEMBLY REGULATOR SMI1"/>
    <property type="match status" value="1"/>
</dbReference>
<dbReference type="EMBL" id="ML220121">
    <property type="protein sequence ID" value="TGZ80961.1"/>
    <property type="molecule type" value="Genomic_DNA"/>
</dbReference>
<dbReference type="InterPro" id="IPR009203">
    <property type="entry name" value="Knr4/Smi1"/>
</dbReference>
<organism evidence="4 5">
    <name type="scientific">Ascodesmis nigricans</name>
    <dbReference type="NCBI Taxonomy" id="341454"/>
    <lineage>
        <taxon>Eukaryota</taxon>
        <taxon>Fungi</taxon>
        <taxon>Dikarya</taxon>
        <taxon>Ascomycota</taxon>
        <taxon>Pezizomycotina</taxon>
        <taxon>Pezizomycetes</taxon>
        <taxon>Pezizales</taxon>
        <taxon>Ascodesmidaceae</taxon>
        <taxon>Ascodesmis</taxon>
    </lineage>
</organism>
<evidence type="ECO:0000313" key="4">
    <source>
        <dbReference type="EMBL" id="TGZ80961.1"/>
    </source>
</evidence>
<keyword evidence="5" id="KW-1185">Reference proteome</keyword>
<dbReference type="GO" id="GO:0043332">
    <property type="term" value="C:mating projection tip"/>
    <property type="evidence" value="ECO:0007669"/>
    <property type="project" value="TreeGrafter"/>
</dbReference>
<proteinExistence type="inferred from homology"/>
<reference evidence="4 5" key="1">
    <citation type="submission" date="2019-04" db="EMBL/GenBank/DDBJ databases">
        <title>Comparative genomics and transcriptomics to analyze fruiting body development in filamentous ascomycetes.</title>
        <authorList>
            <consortium name="DOE Joint Genome Institute"/>
            <person name="Lutkenhaus R."/>
            <person name="Traeger S."/>
            <person name="Breuer J."/>
            <person name="Kuo A."/>
            <person name="Lipzen A."/>
            <person name="Pangilinan J."/>
            <person name="Dilworth D."/>
            <person name="Sandor L."/>
            <person name="Poggeler S."/>
            <person name="Barry K."/>
            <person name="Grigoriev I.V."/>
            <person name="Nowrousian M."/>
        </authorList>
    </citation>
    <scope>NUCLEOTIDE SEQUENCE [LARGE SCALE GENOMIC DNA]</scope>
    <source>
        <strain evidence="4 5">CBS 389.68</strain>
    </source>
</reference>
<dbReference type="InParanoid" id="A0A4S2MWG8"/>
<dbReference type="PIRSF" id="PIRSF017023">
    <property type="entry name" value="KNR4"/>
    <property type="match status" value="1"/>
</dbReference>
<feature type="region of interest" description="Disordered" evidence="2">
    <location>
        <begin position="20"/>
        <end position="91"/>
    </location>
</feature>
<dbReference type="InterPro" id="IPR037883">
    <property type="entry name" value="Knr4/Smi1-like_sf"/>
</dbReference>
<protein>
    <submittedName>
        <fullName evidence="4">Cell wall assembly and cell proliferation coordinating protein</fullName>
    </submittedName>
</protein>
<gene>
    <name evidence="4" type="ORF">EX30DRAFT_340947</name>
</gene>
<feature type="region of interest" description="Disordered" evidence="2">
    <location>
        <begin position="227"/>
        <end position="254"/>
    </location>
</feature>
<feature type="compositionally biased region" description="Basic and acidic residues" evidence="2">
    <location>
        <begin position="468"/>
        <end position="494"/>
    </location>
</feature>
<evidence type="ECO:0000256" key="1">
    <source>
        <dbReference type="ARBA" id="ARBA00005303"/>
    </source>
</evidence>
<name>A0A4S2MWG8_9PEZI</name>
<dbReference type="InterPro" id="IPR018958">
    <property type="entry name" value="Knr4/Smi1-like_dom"/>
</dbReference>
<dbReference type="STRING" id="341454.A0A4S2MWG8"/>
<dbReference type="PANTHER" id="PTHR47432">
    <property type="entry name" value="CELL WALL ASSEMBLY REGULATOR SMI1"/>
    <property type="match status" value="1"/>
</dbReference>